<name>E6QF48_9ZZZZ</name>
<dbReference type="AlphaFoldDB" id="E6QF48"/>
<gene>
    <name evidence="1" type="ORF">CARN5_0649</name>
</gene>
<accession>E6QF48</accession>
<sequence>MQLLALQHESGLMEAQAVHQIGDAQLKKYNRHFEKLRFLRIYCK</sequence>
<organism evidence="1">
    <name type="scientific">mine drainage metagenome</name>
    <dbReference type="NCBI Taxonomy" id="410659"/>
    <lineage>
        <taxon>unclassified sequences</taxon>
        <taxon>metagenomes</taxon>
        <taxon>ecological metagenomes</taxon>
    </lineage>
</organism>
<dbReference type="EMBL" id="CABP01000139">
    <property type="protein sequence ID" value="CBI05829.1"/>
    <property type="molecule type" value="Genomic_DNA"/>
</dbReference>
<protein>
    <submittedName>
        <fullName evidence="1">Uncharacterized protein</fullName>
    </submittedName>
</protein>
<evidence type="ECO:0000313" key="1">
    <source>
        <dbReference type="EMBL" id="CBI05829.1"/>
    </source>
</evidence>
<reference evidence="1" key="1">
    <citation type="submission" date="2009-10" db="EMBL/GenBank/DDBJ databases">
        <title>Diversity of trophic interactions inside an arsenic-rich microbial ecosystem.</title>
        <authorList>
            <person name="Bertin P.N."/>
            <person name="Heinrich-Salmeron A."/>
            <person name="Pelletier E."/>
            <person name="Goulhen-Chollet F."/>
            <person name="Arsene-Ploetze F."/>
            <person name="Gallien S."/>
            <person name="Calteau A."/>
            <person name="Vallenet D."/>
            <person name="Casiot C."/>
            <person name="Chane-Woon-Ming B."/>
            <person name="Giloteaux L."/>
            <person name="Barakat M."/>
            <person name="Bonnefoy V."/>
            <person name="Bruneel O."/>
            <person name="Chandler M."/>
            <person name="Cleiss J."/>
            <person name="Duran R."/>
            <person name="Elbaz-Poulichet F."/>
            <person name="Fonknechten N."/>
            <person name="Lauga B."/>
            <person name="Mornico D."/>
            <person name="Ortet P."/>
            <person name="Schaeffer C."/>
            <person name="Siguier P."/>
            <person name="Alexander Thil Smith A."/>
            <person name="Van Dorsselaer A."/>
            <person name="Weissenbach J."/>
            <person name="Medigue C."/>
            <person name="Le Paslier D."/>
        </authorList>
    </citation>
    <scope>NUCLEOTIDE SEQUENCE</scope>
</reference>
<proteinExistence type="predicted"/>
<comment type="caution">
    <text evidence="1">The sequence shown here is derived from an EMBL/GenBank/DDBJ whole genome shotgun (WGS) entry which is preliminary data.</text>
</comment>